<comment type="similarity">
    <text evidence="1">Belongs to the amidase family.</text>
</comment>
<evidence type="ECO:0000256" key="2">
    <source>
        <dbReference type="PIRSR" id="PIRSR001221-1"/>
    </source>
</evidence>
<reference evidence="3" key="1">
    <citation type="submission" date="2020-04" db="EMBL/GenBank/DDBJ databases">
        <authorList>
            <person name="Alioto T."/>
            <person name="Alioto T."/>
            <person name="Gomez Garrido J."/>
        </authorList>
    </citation>
    <scope>NUCLEOTIDE SEQUENCE</scope>
    <source>
        <strain evidence="3">A484AB</strain>
    </source>
</reference>
<organism evidence="3 4">
    <name type="scientific">Paramuricea clavata</name>
    <name type="common">Red gorgonian</name>
    <name type="synonym">Violescent sea-whip</name>
    <dbReference type="NCBI Taxonomy" id="317549"/>
    <lineage>
        <taxon>Eukaryota</taxon>
        <taxon>Metazoa</taxon>
        <taxon>Cnidaria</taxon>
        <taxon>Anthozoa</taxon>
        <taxon>Octocorallia</taxon>
        <taxon>Malacalcyonacea</taxon>
        <taxon>Plexauridae</taxon>
        <taxon>Paramuricea</taxon>
    </lineage>
</organism>
<comment type="caution">
    <text evidence="3">The sequence shown here is derived from an EMBL/GenBank/DDBJ whole genome shotgun (WGS) entry which is preliminary data.</text>
</comment>
<dbReference type="InterPro" id="IPR023631">
    <property type="entry name" value="Amidase_dom"/>
</dbReference>
<keyword evidence="4" id="KW-1185">Reference proteome</keyword>
<dbReference type="InterPro" id="IPR052739">
    <property type="entry name" value="FAAH2"/>
</dbReference>
<dbReference type="PROSITE" id="PS00571">
    <property type="entry name" value="AMIDASES"/>
    <property type="match status" value="1"/>
</dbReference>
<dbReference type="GO" id="GO:0016787">
    <property type="term" value="F:hydrolase activity"/>
    <property type="evidence" value="ECO:0007669"/>
    <property type="project" value="UniProtKB-KW"/>
</dbReference>
<accession>A0A6S7GSD1</accession>
<dbReference type="GO" id="GO:0012505">
    <property type="term" value="C:endomembrane system"/>
    <property type="evidence" value="ECO:0007669"/>
    <property type="project" value="TreeGrafter"/>
</dbReference>
<dbReference type="Pfam" id="PF01425">
    <property type="entry name" value="Amidase"/>
    <property type="match status" value="1"/>
</dbReference>
<dbReference type="AlphaFoldDB" id="A0A6S7GSD1"/>
<feature type="active site" description="Charge relay system" evidence="2">
    <location>
        <position position="202"/>
    </location>
</feature>
<evidence type="ECO:0000313" key="3">
    <source>
        <dbReference type="EMBL" id="CAB3992929.1"/>
    </source>
</evidence>
<dbReference type="PANTHER" id="PTHR43372">
    <property type="entry name" value="FATTY-ACID AMIDE HYDROLASE"/>
    <property type="match status" value="1"/>
</dbReference>
<dbReference type="Gene3D" id="3.90.1300.10">
    <property type="entry name" value="Amidase signature (AS) domain"/>
    <property type="match status" value="1"/>
</dbReference>
<protein>
    <submittedName>
        <fullName evidence="3">Fatty-acid amide hydrolase 2</fullName>
    </submittedName>
</protein>
<dbReference type="InterPro" id="IPR020556">
    <property type="entry name" value="Amidase_CS"/>
</dbReference>
<feature type="active site" description="Charge relay system" evidence="2">
    <location>
        <position position="127"/>
    </location>
</feature>
<sequence>MAVHFTFILVLFLVLIFALRYIYNVLTKPGLKVSTILNKDKPILTLSASILVEKLQNGELRSEQIVQTYIARIKAVNGFINVVVQQRFEAALDEAREVDKRLENLSESERKAVFNAKVLYGAPFTCKEAFGFKGFAQTGGLVRRRNTIASKNAVVVQKILDAGAILLAATNVSELCMWWESTNCVYGRSLNPYNTEHIVGGSSGGEAAIIAAAGSVIGIGSDIGGSIRMPAFFNGVFGHKPSPRMVSNLGQFPVNCTEAAELMLSTGPICRYAVDLTLMLKVMSSDADFKKRLESNVDIDKLKFYSIDNCGLLASKVSPELLKAQEKVCQFFGKKIGASVTKLELPLIKHAIFIWLTKMSVMGGPSFGEMLFGVSNRATGLLSCWEVLKWCVGQSDYTFPAIRLAAFESLKNVLPKSLEQNSLRNGENLRVEIEEILGEDGVLLFPSHPSTALRHNVPIFKPNNFIYTGIFNALHLPVTQVPLGLDSNGLPLGIQVVAARNNDHLTLAVAEALEREFGGWVPPSLDAIT</sequence>
<dbReference type="SUPFAM" id="SSF75304">
    <property type="entry name" value="Amidase signature (AS) enzymes"/>
    <property type="match status" value="1"/>
</dbReference>
<dbReference type="EMBL" id="CACRXK020002153">
    <property type="protein sequence ID" value="CAB3992929.1"/>
    <property type="molecule type" value="Genomic_DNA"/>
</dbReference>
<proteinExistence type="inferred from homology"/>
<evidence type="ECO:0000313" key="4">
    <source>
        <dbReference type="Proteomes" id="UP001152795"/>
    </source>
</evidence>
<keyword evidence="3" id="KW-0378">Hydrolase</keyword>
<dbReference type="PANTHER" id="PTHR43372:SF4">
    <property type="entry name" value="FATTY-ACID AMIDE HYDROLASE 2"/>
    <property type="match status" value="1"/>
</dbReference>
<dbReference type="OrthoDB" id="6428749at2759"/>
<gene>
    <name evidence="3" type="ORF">PACLA_8A023789</name>
</gene>
<feature type="active site" description="Acyl-ester intermediate" evidence="2">
    <location>
        <position position="226"/>
    </location>
</feature>
<dbReference type="PIRSF" id="PIRSF001221">
    <property type="entry name" value="Amidase_fungi"/>
    <property type="match status" value="1"/>
</dbReference>
<dbReference type="Proteomes" id="UP001152795">
    <property type="component" value="Unassembled WGS sequence"/>
</dbReference>
<dbReference type="InterPro" id="IPR036928">
    <property type="entry name" value="AS_sf"/>
</dbReference>
<name>A0A6S7GSD1_PARCT</name>
<evidence type="ECO:0000256" key="1">
    <source>
        <dbReference type="ARBA" id="ARBA00009199"/>
    </source>
</evidence>